<protein>
    <submittedName>
        <fullName evidence="3">DNA-binding helix-turn-helix protein</fullName>
    </submittedName>
</protein>
<comment type="caution">
    <text evidence="3">The sequence shown here is derived from an EMBL/GenBank/DDBJ whole genome shotgun (WGS) entry which is preliminary data.</text>
</comment>
<sequence>MTFGERIRELRTQKGLTQPQLADSIGVSVRTVKSYELGTSLPKTRETYQKLAEFFDVNINYLLAKDEQFILDAGATYGSRGKHKQQAHALIAEVSGLFAGGGIAEEDMDEMMKAIQDAYWIAKERNKKYTPKEYSDKKKE</sequence>
<evidence type="ECO:0000313" key="4">
    <source>
        <dbReference type="Proteomes" id="UP000006238"/>
    </source>
</evidence>
<gene>
    <name evidence="3" type="ORF">BUTYVIB_02262</name>
</gene>
<evidence type="ECO:0000313" key="3">
    <source>
        <dbReference type="EMBL" id="EFF67583.1"/>
    </source>
</evidence>
<dbReference type="eggNOG" id="COG1476">
    <property type="taxonomic scope" value="Bacteria"/>
</dbReference>
<dbReference type="PANTHER" id="PTHR46558">
    <property type="entry name" value="TRACRIPTIONAL REGULATORY PROTEIN-RELATED-RELATED"/>
    <property type="match status" value="1"/>
</dbReference>
<evidence type="ECO:0000259" key="2">
    <source>
        <dbReference type="PROSITE" id="PS50943"/>
    </source>
</evidence>
<keyword evidence="1 3" id="KW-0238">DNA-binding</keyword>
<dbReference type="EMBL" id="ABWN01000038">
    <property type="protein sequence ID" value="EFF67583.1"/>
    <property type="molecule type" value="Genomic_DNA"/>
</dbReference>
<dbReference type="AlphaFoldDB" id="D4S2E0"/>
<feature type="domain" description="HTH cro/C1-type" evidence="2">
    <location>
        <begin position="7"/>
        <end position="62"/>
    </location>
</feature>
<dbReference type="HOGENOM" id="CLU_066192_4_0_9"/>
<dbReference type="GeneID" id="98917624"/>
<dbReference type="InterPro" id="IPR010982">
    <property type="entry name" value="Lambda_DNA-bd_dom_sf"/>
</dbReference>
<dbReference type="InterPro" id="IPR001387">
    <property type="entry name" value="Cro/C1-type_HTH"/>
</dbReference>
<keyword evidence="4" id="KW-1185">Reference proteome</keyword>
<name>D4S2E0_9FIRM</name>
<reference evidence="3 4" key="1">
    <citation type="submission" date="2010-02" db="EMBL/GenBank/DDBJ databases">
        <authorList>
            <person name="Weinstock G."/>
            <person name="Sodergren E."/>
            <person name="Clifton S."/>
            <person name="Fulton L."/>
            <person name="Fulton B."/>
            <person name="Courtney L."/>
            <person name="Fronick C."/>
            <person name="Harrison M."/>
            <person name="Strong C."/>
            <person name="Farmer C."/>
            <person name="Delahaunty K."/>
            <person name="Markovic C."/>
            <person name="Hall O."/>
            <person name="Minx P."/>
            <person name="Tomlinson C."/>
            <person name="Mitreva M."/>
            <person name="Nelson J."/>
            <person name="Hou S."/>
            <person name="Wollam A."/>
            <person name="Pepin K.H."/>
            <person name="Johnson M."/>
            <person name="Bhonagiri V."/>
            <person name="Zhang X."/>
            <person name="Suruliraj S."/>
            <person name="Warren W."/>
            <person name="Chinwalla A."/>
            <person name="Mardis E.R."/>
            <person name="Wilson R.K."/>
        </authorList>
    </citation>
    <scope>NUCLEOTIDE SEQUENCE [LARGE SCALE GENOMIC DNA]</scope>
    <source>
        <strain evidence="3 4">DSM 2876</strain>
    </source>
</reference>
<dbReference type="GO" id="GO:0003677">
    <property type="term" value="F:DNA binding"/>
    <property type="evidence" value="ECO:0007669"/>
    <property type="project" value="UniProtKB-KW"/>
</dbReference>
<dbReference type="SMART" id="SM00530">
    <property type="entry name" value="HTH_XRE"/>
    <property type="match status" value="1"/>
</dbReference>
<dbReference type="Proteomes" id="UP000006238">
    <property type="component" value="Unassembled WGS sequence"/>
</dbReference>
<accession>D4S2E0</accession>
<dbReference type="Gene3D" id="1.10.260.40">
    <property type="entry name" value="lambda repressor-like DNA-binding domains"/>
    <property type="match status" value="1"/>
</dbReference>
<dbReference type="PROSITE" id="PS50943">
    <property type="entry name" value="HTH_CROC1"/>
    <property type="match status" value="1"/>
</dbReference>
<dbReference type="PANTHER" id="PTHR46558:SF11">
    <property type="entry name" value="HTH-TYPE TRANSCRIPTIONAL REGULATOR XRE"/>
    <property type="match status" value="1"/>
</dbReference>
<dbReference type="RefSeq" id="WP_005604325.1">
    <property type="nucleotide sequence ID" value="NZ_GG663524.1"/>
</dbReference>
<proteinExistence type="predicted"/>
<dbReference type="CDD" id="cd00093">
    <property type="entry name" value="HTH_XRE"/>
    <property type="match status" value="1"/>
</dbReference>
<dbReference type="Pfam" id="PF12844">
    <property type="entry name" value="HTH_19"/>
    <property type="match status" value="1"/>
</dbReference>
<evidence type="ECO:0000256" key="1">
    <source>
        <dbReference type="ARBA" id="ARBA00023125"/>
    </source>
</evidence>
<organism evidence="3 4">
    <name type="scientific">Eshraghiella crossota DSM 2876</name>
    <dbReference type="NCBI Taxonomy" id="511680"/>
    <lineage>
        <taxon>Bacteria</taxon>
        <taxon>Bacillati</taxon>
        <taxon>Bacillota</taxon>
        <taxon>Clostridia</taxon>
        <taxon>Lachnospirales</taxon>
        <taxon>Lachnospiraceae</taxon>
        <taxon>Eshraghiella</taxon>
    </lineage>
</organism>
<dbReference type="SUPFAM" id="SSF47413">
    <property type="entry name" value="lambda repressor-like DNA-binding domains"/>
    <property type="match status" value="1"/>
</dbReference>